<dbReference type="InterPro" id="IPR003615">
    <property type="entry name" value="HNH_nuc"/>
</dbReference>
<evidence type="ECO:0000259" key="1">
    <source>
        <dbReference type="SMART" id="SM00507"/>
    </source>
</evidence>
<reference evidence="2 3" key="1">
    <citation type="submission" date="2015-08" db="EMBL/GenBank/DDBJ databases">
        <title>Draft Genome Sequence of Vibrio splendidus UCD-SED7.</title>
        <authorList>
            <person name="Lee R.D."/>
            <person name="Lang J.M."/>
            <person name="Coil D.A."/>
            <person name="Jospin G."/>
            <person name="Eisen J.A."/>
        </authorList>
    </citation>
    <scope>NUCLEOTIDE SEQUENCE [LARGE SCALE GENOMIC DNA]</scope>
    <source>
        <strain evidence="2 3">UCD-SED7</strain>
    </source>
</reference>
<dbReference type="RefSeq" id="WP_054546533.1">
    <property type="nucleotide sequence ID" value="NZ_LIZK01000002.1"/>
</dbReference>
<proteinExistence type="predicted"/>
<dbReference type="AlphaFoldDB" id="A0A837NY08"/>
<dbReference type="EMBL" id="LIZK01000002">
    <property type="protein sequence ID" value="KPL95302.1"/>
    <property type="molecule type" value="Genomic_DNA"/>
</dbReference>
<comment type="caution">
    <text evidence="2">The sequence shown here is derived from an EMBL/GenBank/DDBJ whole genome shotgun (WGS) entry which is preliminary data.</text>
</comment>
<gene>
    <name evidence="2" type="ORF">AN168_06580</name>
</gene>
<evidence type="ECO:0000313" key="2">
    <source>
        <dbReference type="EMBL" id="KPL95302.1"/>
    </source>
</evidence>
<name>A0A837NY08_VIBSP</name>
<sequence length="366" mass="42055">MRKIRYISPVPANMDPNTTVYQSILTNNRQKFNLSRGNTINFDFSGYDNENNKTRIRALASQCCAYCGVRVNSSNTVEVEHFRPKNELKCRDNEFILHHKSGHRSHKTTRKASDFGYYQLGNHYENMLPACGGCNRGAGNGGIYVGNKHVTDIPYGKKNNFPVRFKKLDGIYKEYRKGTRAIESIQGEVPLLFNPYKDNPNKLFDYKNPNSVGECFIVKIRPGKNLCKNEKLKATISINLLGLNRVYLCGERYRISSSIKDIARNLVADRKSNNYRLNSWAGYAANYSSYYSRETSTMLGFSFKFGYKLGFELHKRIKENFMVESNGILTDTCNFMRVVEQLSLFSERYYDPNIDNDEINDLIGFG</sequence>
<organism evidence="2 3">
    <name type="scientific">Vibrio splendidus</name>
    <dbReference type="NCBI Taxonomy" id="29497"/>
    <lineage>
        <taxon>Bacteria</taxon>
        <taxon>Pseudomonadati</taxon>
        <taxon>Pseudomonadota</taxon>
        <taxon>Gammaproteobacteria</taxon>
        <taxon>Vibrionales</taxon>
        <taxon>Vibrionaceae</taxon>
        <taxon>Vibrio</taxon>
    </lineage>
</organism>
<protein>
    <recommendedName>
        <fullName evidence="1">HNH nuclease domain-containing protein</fullName>
    </recommendedName>
</protein>
<dbReference type="SMART" id="SM00507">
    <property type="entry name" value="HNHc"/>
    <property type="match status" value="1"/>
</dbReference>
<dbReference type="Proteomes" id="UP000050463">
    <property type="component" value="Unassembled WGS sequence"/>
</dbReference>
<dbReference type="Gene3D" id="1.10.30.50">
    <property type="match status" value="1"/>
</dbReference>
<feature type="domain" description="HNH nuclease" evidence="1">
    <location>
        <begin position="53"/>
        <end position="136"/>
    </location>
</feature>
<evidence type="ECO:0000313" key="3">
    <source>
        <dbReference type="Proteomes" id="UP000050463"/>
    </source>
</evidence>
<accession>A0A837NY08</accession>